<dbReference type="PANTHER" id="PTHR42961">
    <property type="entry name" value="IRON-SULFUR PROTEIN NUBPL"/>
    <property type="match status" value="1"/>
</dbReference>
<dbReference type="Proteomes" id="UP000320231">
    <property type="component" value="Chromosome"/>
</dbReference>
<dbReference type="GO" id="GO:0051539">
    <property type="term" value="F:4 iron, 4 sulfur cluster binding"/>
    <property type="evidence" value="ECO:0007669"/>
    <property type="project" value="TreeGrafter"/>
</dbReference>
<sequence>MARPNGGGAFQQMLTQTQWDNLDFLLIDMPPGTGDIQLTLAQKVPVSGAVIVTTPQDIALLDARKGIEMFRKVNVPVLGVVENMSLYHCENCGHEAAILALAAVIALRKNMRHKCLGGCR</sequence>
<dbReference type="InterPro" id="IPR044304">
    <property type="entry name" value="NUBPL-like"/>
</dbReference>
<dbReference type="PROSITE" id="PS01215">
    <property type="entry name" value="MRP"/>
    <property type="match status" value="1"/>
</dbReference>
<evidence type="ECO:0000313" key="4">
    <source>
        <dbReference type="Proteomes" id="UP000320231"/>
    </source>
</evidence>
<evidence type="ECO:0000256" key="1">
    <source>
        <dbReference type="ARBA" id="ARBA00022741"/>
    </source>
</evidence>
<dbReference type="Gene3D" id="3.40.50.300">
    <property type="entry name" value="P-loop containing nucleotide triphosphate hydrolases"/>
    <property type="match status" value="1"/>
</dbReference>
<dbReference type="InterPro" id="IPR033756">
    <property type="entry name" value="YlxH/NBP35"/>
</dbReference>
<dbReference type="InterPro" id="IPR027417">
    <property type="entry name" value="P-loop_NTPase"/>
</dbReference>
<dbReference type="KEGG" id="hsr:HSBAA_36840"/>
<gene>
    <name evidence="3" type="ORF">HSBAA_36840</name>
</gene>
<evidence type="ECO:0000313" key="3">
    <source>
        <dbReference type="EMBL" id="BBI62378.1"/>
    </source>
</evidence>
<reference evidence="3 4" key="1">
    <citation type="journal article" date="2019" name="Microbiol. Resour. Announc.">
        <title>Complete Genome Sequence of Halomonas sulfidaeris Strain Esulfide1 Isolated from a Metal Sulfide Rock at a Depth of 2,200 Meters, Obtained Using Nanopore Sequencing.</title>
        <authorList>
            <person name="Saito M."/>
            <person name="Nishigata A."/>
            <person name="Galipon J."/>
            <person name="Arakawa K."/>
        </authorList>
    </citation>
    <scope>NUCLEOTIDE SEQUENCE [LARGE SCALE GENOMIC DNA]</scope>
    <source>
        <strain evidence="3 4">ATCC BAA-803</strain>
    </source>
</reference>
<dbReference type="EMBL" id="AP019514">
    <property type="protein sequence ID" value="BBI62378.1"/>
    <property type="molecule type" value="Genomic_DNA"/>
</dbReference>
<dbReference type="AlphaFoldDB" id="A0A455UDH3"/>
<evidence type="ECO:0000256" key="2">
    <source>
        <dbReference type="ARBA" id="ARBA00022840"/>
    </source>
</evidence>
<dbReference type="SUPFAM" id="SSF52540">
    <property type="entry name" value="P-loop containing nucleoside triphosphate hydrolases"/>
    <property type="match status" value="1"/>
</dbReference>
<accession>A0A455UDH3</accession>
<organism evidence="3 4">
    <name type="scientific">Vreelandella sulfidaeris</name>
    <dbReference type="NCBI Taxonomy" id="115553"/>
    <lineage>
        <taxon>Bacteria</taxon>
        <taxon>Pseudomonadati</taxon>
        <taxon>Pseudomonadota</taxon>
        <taxon>Gammaproteobacteria</taxon>
        <taxon>Oceanospirillales</taxon>
        <taxon>Halomonadaceae</taxon>
        <taxon>Vreelandella</taxon>
    </lineage>
</organism>
<keyword evidence="2" id="KW-0067">ATP-binding</keyword>
<dbReference type="PANTHER" id="PTHR42961:SF2">
    <property type="entry name" value="IRON-SULFUR PROTEIN NUBPL"/>
    <property type="match status" value="1"/>
</dbReference>
<proteinExistence type="predicted"/>
<keyword evidence="1" id="KW-0547">Nucleotide-binding</keyword>
<dbReference type="Pfam" id="PF10609">
    <property type="entry name" value="ParA"/>
    <property type="match status" value="1"/>
</dbReference>
<protein>
    <recommendedName>
        <fullName evidence="5">MIP18 family-like domain-containing protein</fullName>
    </recommendedName>
</protein>
<dbReference type="InterPro" id="IPR000808">
    <property type="entry name" value="Mrp-like_CS"/>
</dbReference>
<dbReference type="GO" id="GO:0016226">
    <property type="term" value="P:iron-sulfur cluster assembly"/>
    <property type="evidence" value="ECO:0007669"/>
    <property type="project" value="InterPro"/>
</dbReference>
<name>A0A455UDH3_9GAMM</name>
<evidence type="ECO:0008006" key="5">
    <source>
        <dbReference type="Google" id="ProtNLM"/>
    </source>
</evidence>
<dbReference type="GO" id="GO:0005524">
    <property type="term" value="F:ATP binding"/>
    <property type="evidence" value="ECO:0007669"/>
    <property type="project" value="UniProtKB-KW"/>
</dbReference>